<feature type="transmembrane region" description="Helical" evidence="5">
    <location>
        <begin position="20"/>
        <end position="44"/>
    </location>
</feature>
<evidence type="ECO:0000256" key="2">
    <source>
        <dbReference type="ARBA" id="ARBA00022692"/>
    </source>
</evidence>
<evidence type="ECO:0000256" key="3">
    <source>
        <dbReference type="ARBA" id="ARBA00022989"/>
    </source>
</evidence>
<dbReference type="InterPro" id="IPR005829">
    <property type="entry name" value="Sugar_transporter_CS"/>
</dbReference>
<keyword evidence="3 5" id="KW-1133">Transmembrane helix</keyword>
<dbReference type="InterPro" id="IPR011701">
    <property type="entry name" value="MFS"/>
</dbReference>
<evidence type="ECO:0000313" key="8">
    <source>
        <dbReference type="Proteomes" id="UP001596201"/>
    </source>
</evidence>
<dbReference type="SUPFAM" id="SSF103473">
    <property type="entry name" value="MFS general substrate transporter"/>
    <property type="match status" value="2"/>
</dbReference>
<dbReference type="Pfam" id="PF00083">
    <property type="entry name" value="Sugar_tr"/>
    <property type="match status" value="1"/>
</dbReference>
<reference evidence="7 8" key="1">
    <citation type="journal article" date="2019" name="Int. J. Syst. Evol. Microbiol.">
        <title>The Global Catalogue of Microorganisms (GCM) 10K type strain sequencing project: providing services to taxonomists for standard genome sequencing and annotation.</title>
        <authorList>
            <consortium name="The Broad Institute Genomics Platform"/>
            <consortium name="The Broad Institute Genome Sequencing Center for Infectious Disease"/>
            <person name="Wu L."/>
            <person name="Ma J."/>
        </authorList>
    </citation>
    <scope>NUCLEOTIDE SEQUENCE [LARGE SCALE GENOMIC DNA]</scope>
    <source>
        <strain evidence="7 8">CGMCC 1.12237</strain>
    </source>
</reference>
<evidence type="ECO:0000313" key="7">
    <source>
        <dbReference type="EMBL" id="MFC5366300.1"/>
    </source>
</evidence>
<feature type="transmembrane region" description="Helical" evidence="5">
    <location>
        <begin position="255"/>
        <end position="275"/>
    </location>
</feature>
<proteinExistence type="predicted"/>
<protein>
    <submittedName>
        <fullName evidence="7">MFS transporter</fullName>
    </submittedName>
</protein>
<dbReference type="InterPro" id="IPR005828">
    <property type="entry name" value="MFS_sugar_transport-like"/>
</dbReference>
<feature type="transmembrane region" description="Helical" evidence="5">
    <location>
        <begin position="379"/>
        <end position="401"/>
    </location>
</feature>
<feature type="transmembrane region" description="Helical" evidence="5">
    <location>
        <begin position="287"/>
        <end position="308"/>
    </location>
</feature>
<dbReference type="AlphaFoldDB" id="A0ABD5R8J2"/>
<name>A0ABD5R8J2_9EURY</name>
<dbReference type="CDD" id="cd17325">
    <property type="entry name" value="MFS_MdtG_SLC18_like"/>
    <property type="match status" value="1"/>
</dbReference>
<dbReference type="InterPro" id="IPR036259">
    <property type="entry name" value="MFS_trans_sf"/>
</dbReference>
<feature type="transmembrane region" description="Helical" evidence="5">
    <location>
        <begin position="320"/>
        <end position="343"/>
    </location>
</feature>
<dbReference type="RefSeq" id="WP_227228348.1">
    <property type="nucleotide sequence ID" value="NZ_JAJCVJ010000001.1"/>
</dbReference>
<feature type="transmembrane region" description="Helical" evidence="5">
    <location>
        <begin position="64"/>
        <end position="84"/>
    </location>
</feature>
<comment type="caution">
    <text evidence="7">The sequence shown here is derived from an EMBL/GenBank/DDBJ whole genome shotgun (WGS) entry which is preliminary data.</text>
</comment>
<evidence type="ECO:0000256" key="1">
    <source>
        <dbReference type="ARBA" id="ARBA00004141"/>
    </source>
</evidence>
<keyword evidence="2 5" id="KW-0812">Transmembrane</keyword>
<feature type="transmembrane region" description="Helical" evidence="5">
    <location>
        <begin position="349"/>
        <end position="367"/>
    </location>
</feature>
<dbReference type="Gene3D" id="1.20.1250.20">
    <property type="entry name" value="MFS general substrate transporter like domains"/>
    <property type="match status" value="2"/>
</dbReference>
<keyword evidence="4 5" id="KW-0472">Membrane</keyword>
<feature type="transmembrane region" description="Helical" evidence="5">
    <location>
        <begin position="164"/>
        <end position="186"/>
    </location>
</feature>
<gene>
    <name evidence="7" type="ORF">ACFPJ5_05070</name>
</gene>
<dbReference type="InterPro" id="IPR020846">
    <property type="entry name" value="MFS_dom"/>
</dbReference>
<feature type="transmembrane region" description="Helical" evidence="5">
    <location>
        <begin position="104"/>
        <end position="122"/>
    </location>
</feature>
<accession>A0ABD5R8J2</accession>
<comment type="subcellular location">
    <subcellularLocation>
        <location evidence="1">Membrane</location>
        <topology evidence="1">Multi-pass membrane protein</topology>
    </subcellularLocation>
</comment>
<dbReference type="Proteomes" id="UP001596201">
    <property type="component" value="Unassembled WGS sequence"/>
</dbReference>
<evidence type="ECO:0000259" key="6">
    <source>
        <dbReference type="PROSITE" id="PS50850"/>
    </source>
</evidence>
<dbReference type="Pfam" id="PF07690">
    <property type="entry name" value="MFS_1"/>
    <property type="match status" value="1"/>
</dbReference>
<dbReference type="PROSITE" id="PS00217">
    <property type="entry name" value="SUGAR_TRANSPORT_2"/>
    <property type="match status" value="1"/>
</dbReference>
<dbReference type="PANTHER" id="PTHR23518">
    <property type="entry name" value="C-METHYLTRANSFERASE"/>
    <property type="match status" value="1"/>
</dbReference>
<feature type="transmembrane region" description="Helical" evidence="5">
    <location>
        <begin position="134"/>
        <end position="152"/>
    </location>
</feature>
<dbReference type="EMBL" id="JBHSKX010000001">
    <property type="protein sequence ID" value="MFC5366300.1"/>
    <property type="molecule type" value="Genomic_DNA"/>
</dbReference>
<sequence>MGLLRRIFAPLVGDTDERVIVLALARMVGALGNSFLVVVLPLYIASGQIDLSGLLDADLGVGPASVTLTEPLLIGIVLSLFGFLNSFAQPFTGRLSDRTAKRKLYILLGIALLGTASGLYAFVEDYWAVMALRALQGIGVGFAVPATVALVNEYSQGATRGGSFGVFNTFRLIGFGFGPLAAGIVVELGPYTLPVGGGIGLSGFDAAFLIAFLGAFGSFTLVSILVSDVEGTEASAGDDLSVSIRGEGDRWLDPVFTLGVATVFIGITIALFATLQNQVNARLGQDAVFFSLQFGAVVIANVLFQIPVGRLSDTYGRKPFLVGGFLILIPSIFVQGIIFSPWLMLVARLFQGVAVAMVFAPSLALAGDLAKQGQSGTTLSVLTMGFGLGIAIGPLASGYLVGIGFSVPFTVGAVLAVLGLLLVVTQVEETVGMAMDDRPDGAPQD</sequence>
<organism evidence="7 8">
    <name type="scientific">Salinirubrum litoreum</name>
    <dbReference type="NCBI Taxonomy" id="1126234"/>
    <lineage>
        <taxon>Archaea</taxon>
        <taxon>Methanobacteriati</taxon>
        <taxon>Methanobacteriota</taxon>
        <taxon>Stenosarchaea group</taxon>
        <taxon>Halobacteria</taxon>
        <taxon>Halobacteriales</taxon>
        <taxon>Haloferacaceae</taxon>
        <taxon>Salinirubrum</taxon>
    </lineage>
</organism>
<feature type="transmembrane region" description="Helical" evidence="5">
    <location>
        <begin position="206"/>
        <end position="226"/>
    </location>
</feature>
<dbReference type="PANTHER" id="PTHR23518:SF2">
    <property type="entry name" value="MAJOR FACILITATOR SUPERFAMILY TRANSPORTER"/>
    <property type="match status" value="1"/>
</dbReference>
<dbReference type="GO" id="GO:0016020">
    <property type="term" value="C:membrane"/>
    <property type="evidence" value="ECO:0007669"/>
    <property type="project" value="UniProtKB-SubCell"/>
</dbReference>
<dbReference type="PROSITE" id="PS50850">
    <property type="entry name" value="MFS"/>
    <property type="match status" value="1"/>
</dbReference>
<feature type="domain" description="Major facilitator superfamily (MFS) profile" evidence="6">
    <location>
        <begin position="18"/>
        <end position="431"/>
    </location>
</feature>
<evidence type="ECO:0000256" key="4">
    <source>
        <dbReference type="ARBA" id="ARBA00023136"/>
    </source>
</evidence>
<keyword evidence="8" id="KW-1185">Reference proteome</keyword>
<evidence type="ECO:0000256" key="5">
    <source>
        <dbReference type="SAM" id="Phobius"/>
    </source>
</evidence>
<feature type="transmembrane region" description="Helical" evidence="5">
    <location>
        <begin position="407"/>
        <end position="425"/>
    </location>
</feature>